<evidence type="ECO:0000259" key="2">
    <source>
        <dbReference type="Pfam" id="PF08450"/>
    </source>
</evidence>
<feature type="domain" description="SMP-30/Gluconolactonase/LRE-like region" evidence="2">
    <location>
        <begin position="13"/>
        <end position="255"/>
    </location>
</feature>
<sequence>MKPISIAEPLSQIGEGPCWDDNEGQLLWVDIMKDRIHRLCPETGSVETIDAPKLVSTIIPCASGGWLVSAYHSIFHWTPGKKGFEEVLRLENLPSDVRFNDGKAGPDGAFWVGTMDMAEVKAKGILYRISPDFQYEEKISGIICSNGLDWSLTHDEMYYIDSHVPRIQAYAFDSKNGTLGEARTAVTLDEKSGLPDGMSIDHKGMIWVAEWGGSRVVRWNPADGSQLSVLEMPVPQPSSCAFGGENYETLYITSAYQGMSDSKRSEHPLAGALFHMSTSDMGIRGRRPFRFG</sequence>
<dbReference type="PRINTS" id="PR01790">
    <property type="entry name" value="SMP30FAMILY"/>
</dbReference>
<dbReference type="Proteomes" id="UP001057877">
    <property type="component" value="Chromosome"/>
</dbReference>
<dbReference type="RefSeq" id="WP_258384411.1">
    <property type="nucleotide sequence ID" value="NZ_CP091430.1"/>
</dbReference>
<dbReference type="InterPro" id="IPR013658">
    <property type="entry name" value="SGL"/>
</dbReference>
<comment type="similarity">
    <text evidence="1">Belongs to the SMP-30/CGR1 family.</text>
</comment>
<dbReference type="Pfam" id="PF08450">
    <property type="entry name" value="SGL"/>
    <property type="match status" value="1"/>
</dbReference>
<name>A0ABY5S6G8_9BACL</name>
<evidence type="ECO:0000256" key="1">
    <source>
        <dbReference type="ARBA" id="ARBA00008853"/>
    </source>
</evidence>
<dbReference type="InterPro" id="IPR011042">
    <property type="entry name" value="6-blade_b-propeller_TolB-like"/>
</dbReference>
<dbReference type="Gene3D" id="2.120.10.30">
    <property type="entry name" value="TolB, C-terminal domain"/>
    <property type="match status" value="1"/>
</dbReference>
<keyword evidence="4" id="KW-1185">Reference proteome</keyword>
<reference evidence="3" key="1">
    <citation type="submission" date="2022-01" db="EMBL/GenBank/DDBJ databases">
        <title>Paenibacillus spongiae sp. nov., isolated from marine sponge.</title>
        <authorList>
            <person name="Li Z."/>
            <person name="Zhang M."/>
        </authorList>
    </citation>
    <scope>NUCLEOTIDE SEQUENCE</scope>
    <source>
        <strain evidence="3">PHS-Z3</strain>
    </source>
</reference>
<dbReference type="PANTHER" id="PTHR10907">
    <property type="entry name" value="REGUCALCIN"/>
    <property type="match status" value="1"/>
</dbReference>
<dbReference type="EMBL" id="CP091430">
    <property type="protein sequence ID" value="UVI28323.1"/>
    <property type="molecule type" value="Genomic_DNA"/>
</dbReference>
<dbReference type="SUPFAM" id="SSF63829">
    <property type="entry name" value="Calcium-dependent phosphotriesterase"/>
    <property type="match status" value="1"/>
</dbReference>
<protein>
    <submittedName>
        <fullName evidence="3">SMP-30/gluconolactonase/LRE family protein</fullName>
    </submittedName>
</protein>
<gene>
    <name evidence="3" type="ORF">L1F29_23115</name>
</gene>
<accession>A0ABY5S6G8</accession>
<proteinExistence type="inferred from homology"/>
<dbReference type="PANTHER" id="PTHR10907:SF47">
    <property type="entry name" value="REGUCALCIN"/>
    <property type="match status" value="1"/>
</dbReference>
<organism evidence="3 4">
    <name type="scientific">Paenibacillus spongiae</name>
    <dbReference type="NCBI Taxonomy" id="2909671"/>
    <lineage>
        <taxon>Bacteria</taxon>
        <taxon>Bacillati</taxon>
        <taxon>Bacillota</taxon>
        <taxon>Bacilli</taxon>
        <taxon>Bacillales</taxon>
        <taxon>Paenibacillaceae</taxon>
        <taxon>Paenibacillus</taxon>
    </lineage>
</organism>
<evidence type="ECO:0000313" key="3">
    <source>
        <dbReference type="EMBL" id="UVI28323.1"/>
    </source>
</evidence>
<dbReference type="InterPro" id="IPR005511">
    <property type="entry name" value="SMP-30"/>
</dbReference>
<evidence type="ECO:0000313" key="4">
    <source>
        <dbReference type="Proteomes" id="UP001057877"/>
    </source>
</evidence>